<name>X1MXY3_9ZZZZ</name>
<dbReference type="GO" id="GO:0046872">
    <property type="term" value="F:metal ion binding"/>
    <property type="evidence" value="ECO:0007669"/>
    <property type="project" value="UniProtKB-KW"/>
</dbReference>
<protein>
    <recommendedName>
        <fullName evidence="7">Aldehyde ferredoxin oxidoreductase N-terminal domain-containing protein</fullName>
    </recommendedName>
</protein>
<evidence type="ECO:0000259" key="7">
    <source>
        <dbReference type="SMART" id="SM00790"/>
    </source>
</evidence>
<evidence type="ECO:0000313" key="8">
    <source>
        <dbReference type="EMBL" id="GAI36562.1"/>
    </source>
</evidence>
<dbReference type="InterPro" id="IPR051919">
    <property type="entry name" value="W-dependent_AOR"/>
</dbReference>
<keyword evidence="6" id="KW-0411">Iron-sulfur</keyword>
<comment type="similarity">
    <text evidence="2">Belongs to the AOR/FOR family.</text>
</comment>
<evidence type="ECO:0000256" key="1">
    <source>
        <dbReference type="ARBA" id="ARBA00001966"/>
    </source>
</evidence>
<comment type="caution">
    <text evidence="8">The sequence shown here is derived from an EMBL/GenBank/DDBJ whole genome shotgun (WGS) entry which is preliminary data.</text>
</comment>
<dbReference type="InterPro" id="IPR036021">
    <property type="entry name" value="Tungsten_al_ferr_oxy-like_C"/>
</dbReference>
<evidence type="ECO:0000256" key="5">
    <source>
        <dbReference type="ARBA" id="ARBA00023004"/>
    </source>
</evidence>
<reference evidence="8" key="1">
    <citation type="journal article" date="2014" name="Front. Microbiol.">
        <title>High frequency of phylogenetically diverse reductive dehalogenase-homologous genes in deep subseafloor sedimentary metagenomes.</title>
        <authorList>
            <person name="Kawai M."/>
            <person name="Futagami T."/>
            <person name="Toyoda A."/>
            <person name="Takaki Y."/>
            <person name="Nishi S."/>
            <person name="Hori S."/>
            <person name="Arai W."/>
            <person name="Tsubouchi T."/>
            <person name="Morono Y."/>
            <person name="Uchiyama I."/>
            <person name="Ito T."/>
            <person name="Fujiyama A."/>
            <person name="Inagaki F."/>
            <person name="Takami H."/>
        </authorList>
    </citation>
    <scope>NUCLEOTIDE SEQUENCE</scope>
    <source>
        <strain evidence="8">Expedition CK06-06</strain>
    </source>
</reference>
<dbReference type="GO" id="GO:0016625">
    <property type="term" value="F:oxidoreductase activity, acting on the aldehyde or oxo group of donors, iron-sulfur protein as acceptor"/>
    <property type="evidence" value="ECO:0007669"/>
    <property type="project" value="InterPro"/>
</dbReference>
<dbReference type="GO" id="GO:0051539">
    <property type="term" value="F:4 iron, 4 sulfur cluster binding"/>
    <property type="evidence" value="ECO:0007669"/>
    <property type="project" value="UniProtKB-KW"/>
</dbReference>
<dbReference type="AlphaFoldDB" id="X1MXY3"/>
<dbReference type="PANTHER" id="PTHR30038">
    <property type="entry name" value="ALDEHYDE FERREDOXIN OXIDOREDUCTASE"/>
    <property type="match status" value="1"/>
</dbReference>
<keyword evidence="4" id="KW-0479">Metal-binding</keyword>
<dbReference type="EMBL" id="BARV01030016">
    <property type="protein sequence ID" value="GAI36562.1"/>
    <property type="molecule type" value="Genomic_DNA"/>
</dbReference>
<dbReference type="Gene3D" id="3.60.9.10">
    <property type="entry name" value="Aldehyde ferredoxin oxidoreductase, N-terminal domain"/>
    <property type="match status" value="1"/>
</dbReference>
<dbReference type="SUPFAM" id="SSF56228">
    <property type="entry name" value="Aldehyde ferredoxin oxidoreductase, N-terminal domain"/>
    <property type="match status" value="1"/>
</dbReference>
<keyword evidence="5" id="KW-0408">Iron</keyword>
<dbReference type="GO" id="GO:0009055">
    <property type="term" value="F:electron transfer activity"/>
    <property type="evidence" value="ECO:0007669"/>
    <property type="project" value="InterPro"/>
</dbReference>
<evidence type="ECO:0000256" key="2">
    <source>
        <dbReference type="ARBA" id="ARBA00011032"/>
    </source>
</evidence>
<dbReference type="Gene3D" id="1.10.569.10">
    <property type="entry name" value="Aldehyde Ferredoxin Oxidoreductase Protein, subunit A, domain 2"/>
    <property type="match status" value="1"/>
</dbReference>
<dbReference type="Pfam" id="PF02730">
    <property type="entry name" value="AFOR_N"/>
    <property type="match status" value="1"/>
</dbReference>
<evidence type="ECO:0000256" key="6">
    <source>
        <dbReference type="ARBA" id="ARBA00023014"/>
    </source>
</evidence>
<dbReference type="InterPro" id="IPR013984">
    <property type="entry name" value="Ald_Fedxn_OxRdtase_dom2"/>
</dbReference>
<dbReference type="Pfam" id="PF01314">
    <property type="entry name" value="AFOR_C"/>
    <property type="match status" value="1"/>
</dbReference>
<sequence>CGSNAPTSGRFVVCAKSPLTGIWGESNCGGFFGPELRKAGYDGIVIKGASENPVYLEIKENGTEIKDASYLWGKGTFETSKILKDNSGSQLTRVACIGQAGENLVKYAIIASEEKAAGRTGMGAVMGSKKLKAITVRGKKRSYNAFDPEGYKEAVKTTIDHIKSAFMTEMFGDLGTSSGVDMYNASGELPIKYWTQGTWEGAYNISGSTAFEKIFTGRNPCYACPIGCAKRTKIDEGEFKTDGEIEAAEYETVAGFG</sequence>
<gene>
    <name evidence="8" type="ORF">S06H3_47748</name>
</gene>
<dbReference type="InterPro" id="IPR013983">
    <property type="entry name" value="Ald_Fedxn_OxRdtase_N"/>
</dbReference>
<dbReference type="SMART" id="SM00790">
    <property type="entry name" value="AFOR_N"/>
    <property type="match status" value="1"/>
</dbReference>
<proteinExistence type="inferred from homology"/>
<dbReference type="SUPFAM" id="SSF48310">
    <property type="entry name" value="Aldehyde ferredoxin oxidoreductase, C-terminal domains"/>
    <property type="match status" value="1"/>
</dbReference>
<comment type="cofactor">
    <cofactor evidence="1">
        <name>[4Fe-4S] cluster</name>
        <dbReference type="ChEBI" id="CHEBI:49883"/>
    </cofactor>
</comment>
<evidence type="ECO:0000256" key="3">
    <source>
        <dbReference type="ARBA" id="ARBA00022485"/>
    </source>
</evidence>
<dbReference type="InterPro" id="IPR036503">
    <property type="entry name" value="Ald_Fedxn_OxRdtase_N_sf"/>
</dbReference>
<keyword evidence="3" id="KW-0004">4Fe-4S</keyword>
<dbReference type="InterPro" id="IPR001203">
    <property type="entry name" value="OxRdtase_Ald_Fedxn_C"/>
</dbReference>
<evidence type="ECO:0000256" key="4">
    <source>
        <dbReference type="ARBA" id="ARBA00022723"/>
    </source>
</evidence>
<feature type="non-terminal residue" evidence="8">
    <location>
        <position position="1"/>
    </location>
</feature>
<dbReference type="PANTHER" id="PTHR30038:SF0">
    <property type="entry name" value="TUNGSTEN-CONTAINING ALDEHYDE FERREDOXIN OXIDOREDUCTASE"/>
    <property type="match status" value="1"/>
</dbReference>
<organism evidence="8">
    <name type="scientific">marine sediment metagenome</name>
    <dbReference type="NCBI Taxonomy" id="412755"/>
    <lineage>
        <taxon>unclassified sequences</taxon>
        <taxon>metagenomes</taxon>
        <taxon>ecological metagenomes</taxon>
    </lineage>
</organism>
<accession>X1MXY3</accession>
<feature type="non-terminal residue" evidence="8">
    <location>
        <position position="257"/>
    </location>
</feature>
<feature type="domain" description="Aldehyde ferredoxin oxidoreductase N-terminal" evidence="7">
    <location>
        <begin position="1"/>
        <end position="140"/>
    </location>
</feature>